<dbReference type="Proteomes" id="UP000708576">
    <property type="component" value="Unassembled WGS sequence"/>
</dbReference>
<dbReference type="PANTHER" id="PTHR43046:SF16">
    <property type="entry name" value="ADP-RIBOSE PYROPHOSPHATASE YJHB-RELATED"/>
    <property type="match status" value="1"/>
</dbReference>
<keyword evidence="5" id="KW-1185">Reference proteome</keyword>
<reference evidence="4 5" key="1">
    <citation type="journal article" date="2015" name="Int. J. Syst. Evol. Microbiol.">
        <title>Carboxylicivirga linearis sp. nov., isolated from a sea cucumber culture pond.</title>
        <authorList>
            <person name="Wang F.Q."/>
            <person name="Zhou Y.X."/>
            <person name="Lin X.Z."/>
            <person name="Chen G.J."/>
            <person name="Du Z.J."/>
        </authorList>
    </citation>
    <scope>NUCLEOTIDE SEQUENCE [LARGE SCALE GENOMIC DNA]</scope>
    <source>
        <strain evidence="4 5">FB218</strain>
    </source>
</reference>
<dbReference type="SUPFAM" id="SSF55811">
    <property type="entry name" value="Nudix"/>
    <property type="match status" value="1"/>
</dbReference>
<comment type="caution">
    <text evidence="4">The sequence shown here is derived from an EMBL/GenBank/DDBJ whole genome shotgun (WGS) entry which is preliminary data.</text>
</comment>
<gene>
    <name evidence="4" type="ORF">KEM10_08515</name>
</gene>
<dbReference type="Gene3D" id="6.10.250.1120">
    <property type="match status" value="1"/>
</dbReference>
<evidence type="ECO:0000256" key="2">
    <source>
        <dbReference type="ARBA" id="ARBA00022801"/>
    </source>
</evidence>
<name>A0ABS5JU08_9BACT</name>
<protein>
    <submittedName>
        <fullName evidence="4">NUDIX hydrolase N-terminal domain-containing protein</fullName>
    </submittedName>
</protein>
<dbReference type="Gene3D" id="3.90.79.10">
    <property type="entry name" value="Nucleoside Triphosphate Pyrophosphohydrolase"/>
    <property type="match status" value="1"/>
</dbReference>
<dbReference type="Pfam" id="PF00293">
    <property type="entry name" value="NUDIX"/>
    <property type="match status" value="1"/>
</dbReference>
<keyword evidence="2 4" id="KW-0378">Hydrolase</keyword>
<evidence type="ECO:0000313" key="5">
    <source>
        <dbReference type="Proteomes" id="UP000708576"/>
    </source>
</evidence>
<sequence length="204" mass="23077">MDYLNTIKRIKALAETGLVYAGNGYEIERNQELVDLSKELMASIANKPIKSLDSFYLPPTEYPTPKVDVRGFVLNDKNEILMAKEVVDGKWTIPGGWCDIGISPAENAVKEVEEETGIQTEVVRLLAVYDKRFHQHPPSPLYVYKIVFLCRITGGELRGAFDIEDSGWFSLDHLPALSEDRIVKSQIEELYRLAKDESLPVVFD</sequence>
<evidence type="ECO:0000313" key="4">
    <source>
        <dbReference type="EMBL" id="MBS2098322.1"/>
    </source>
</evidence>
<comment type="cofactor">
    <cofactor evidence="1">
        <name>Mg(2+)</name>
        <dbReference type="ChEBI" id="CHEBI:18420"/>
    </cofactor>
</comment>
<dbReference type="InterPro" id="IPR000086">
    <property type="entry name" value="NUDIX_hydrolase_dom"/>
</dbReference>
<dbReference type="RefSeq" id="WP_212215566.1">
    <property type="nucleotide sequence ID" value="NZ_JAGUCO010000004.1"/>
</dbReference>
<dbReference type="InterPro" id="IPR015797">
    <property type="entry name" value="NUDIX_hydrolase-like_dom_sf"/>
</dbReference>
<dbReference type="GO" id="GO:0016787">
    <property type="term" value="F:hydrolase activity"/>
    <property type="evidence" value="ECO:0007669"/>
    <property type="project" value="UniProtKB-KW"/>
</dbReference>
<dbReference type="InterPro" id="IPR059176">
    <property type="entry name" value="UDP-X_N"/>
</dbReference>
<evidence type="ECO:0000259" key="3">
    <source>
        <dbReference type="PROSITE" id="PS51462"/>
    </source>
</evidence>
<accession>A0ABS5JU08</accession>
<dbReference type="PROSITE" id="PS51462">
    <property type="entry name" value="NUDIX"/>
    <property type="match status" value="1"/>
</dbReference>
<proteinExistence type="predicted"/>
<dbReference type="Pfam" id="PF12535">
    <property type="entry name" value="Nudix_N"/>
    <property type="match status" value="1"/>
</dbReference>
<dbReference type="PANTHER" id="PTHR43046">
    <property type="entry name" value="GDP-MANNOSE MANNOSYL HYDROLASE"/>
    <property type="match status" value="1"/>
</dbReference>
<organism evidence="4 5">
    <name type="scientific">Carboxylicivirga linearis</name>
    <dbReference type="NCBI Taxonomy" id="1628157"/>
    <lineage>
        <taxon>Bacteria</taxon>
        <taxon>Pseudomonadati</taxon>
        <taxon>Bacteroidota</taxon>
        <taxon>Bacteroidia</taxon>
        <taxon>Marinilabiliales</taxon>
        <taxon>Marinilabiliaceae</taxon>
        <taxon>Carboxylicivirga</taxon>
    </lineage>
</organism>
<dbReference type="EMBL" id="JAGUCO010000004">
    <property type="protein sequence ID" value="MBS2098322.1"/>
    <property type="molecule type" value="Genomic_DNA"/>
</dbReference>
<feature type="domain" description="Nudix hydrolase" evidence="3">
    <location>
        <begin position="64"/>
        <end position="191"/>
    </location>
</feature>
<evidence type="ECO:0000256" key="1">
    <source>
        <dbReference type="ARBA" id="ARBA00001946"/>
    </source>
</evidence>